<feature type="domain" description="HTH tetR-type" evidence="3">
    <location>
        <begin position="10"/>
        <end position="70"/>
    </location>
</feature>
<accession>A0A010Z2C5</accession>
<dbReference type="GO" id="GO:0003700">
    <property type="term" value="F:DNA-binding transcription factor activity"/>
    <property type="evidence" value="ECO:0007669"/>
    <property type="project" value="TreeGrafter"/>
</dbReference>
<sequence>MERRERADAARNRRAILDATEALLARQRPETISMELVAAEAGVGKGTVFHRFGSRMGLMVALAQERALGLREAVESGPPPLGPGASPAERLPAFLDAAVDVVVRNKNLLAALGHAEASAPHDHGDLADHPVYRFWHAHVVSLLTGDDTDALAHVVLAGLRSGPVIAMIDRGEAERVKRALRTIVSGLVG</sequence>
<dbReference type="PROSITE" id="PS50977">
    <property type="entry name" value="HTH_TETR_2"/>
    <property type="match status" value="1"/>
</dbReference>
<comment type="caution">
    <text evidence="4">The sequence shown here is derived from an EMBL/GenBank/DDBJ whole genome shotgun (WGS) entry which is preliminary data.</text>
</comment>
<dbReference type="GO" id="GO:0000976">
    <property type="term" value="F:transcription cis-regulatory region binding"/>
    <property type="evidence" value="ECO:0007669"/>
    <property type="project" value="TreeGrafter"/>
</dbReference>
<evidence type="ECO:0000256" key="2">
    <source>
        <dbReference type="PROSITE-ProRule" id="PRU00335"/>
    </source>
</evidence>
<dbReference type="EMBL" id="JFBT01000001">
    <property type="protein sequence ID" value="EXG81578.1"/>
    <property type="molecule type" value="Genomic_DNA"/>
</dbReference>
<dbReference type="AlphaFoldDB" id="A0A010Z2C5"/>
<keyword evidence="5" id="KW-1185">Reference proteome</keyword>
<dbReference type="PANTHER" id="PTHR30055">
    <property type="entry name" value="HTH-TYPE TRANSCRIPTIONAL REGULATOR RUTR"/>
    <property type="match status" value="1"/>
</dbReference>
<proteinExistence type="predicted"/>
<dbReference type="InterPro" id="IPR009057">
    <property type="entry name" value="Homeodomain-like_sf"/>
</dbReference>
<dbReference type="InterPro" id="IPR050109">
    <property type="entry name" value="HTH-type_TetR-like_transc_reg"/>
</dbReference>
<organism evidence="4 5">
    <name type="scientific">Cryptosporangium arvum DSM 44712</name>
    <dbReference type="NCBI Taxonomy" id="927661"/>
    <lineage>
        <taxon>Bacteria</taxon>
        <taxon>Bacillati</taxon>
        <taxon>Actinomycetota</taxon>
        <taxon>Actinomycetes</taxon>
        <taxon>Cryptosporangiales</taxon>
        <taxon>Cryptosporangiaceae</taxon>
        <taxon>Cryptosporangium</taxon>
    </lineage>
</organism>
<evidence type="ECO:0000256" key="1">
    <source>
        <dbReference type="ARBA" id="ARBA00023125"/>
    </source>
</evidence>
<dbReference type="PANTHER" id="PTHR30055:SF209">
    <property type="entry name" value="POSSIBLE TRANSCRIPTIONAL REGULATORY PROTEIN (PROBABLY TETR-FAMILY)"/>
    <property type="match status" value="1"/>
</dbReference>
<evidence type="ECO:0000259" key="3">
    <source>
        <dbReference type="PROSITE" id="PS50977"/>
    </source>
</evidence>
<dbReference type="InterPro" id="IPR001647">
    <property type="entry name" value="HTH_TetR"/>
</dbReference>
<dbReference type="Gene3D" id="1.10.357.10">
    <property type="entry name" value="Tetracycline Repressor, domain 2"/>
    <property type="match status" value="1"/>
</dbReference>
<dbReference type="RefSeq" id="WP_035850944.1">
    <property type="nucleotide sequence ID" value="NZ_KK073874.1"/>
</dbReference>
<dbReference type="OrthoDB" id="4542210at2"/>
<dbReference type="Pfam" id="PF00440">
    <property type="entry name" value="TetR_N"/>
    <property type="match status" value="1"/>
</dbReference>
<evidence type="ECO:0000313" key="5">
    <source>
        <dbReference type="Proteomes" id="UP000021053"/>
    </source>
</evidence>
<dbReference type="PATRIC" id="fig|927661.3.peg.2656"/>
<feature type="DNA-binding region" description="H-T-H motif" evidence="2">
    <location>
        <begin position="33"/>
        <end position="52"/>
    </location>
</feature>
<dbReference type="HOGENOM" id="CLU_069356_17_2_11"/>
<keyword evidence="1 2" id="KW-0238">DNA-binding</keyword>
<evidence type="ECO:0000313" key="4">
    <source>
        <dbReference type="EMBL" id="EXG81578.1"/>
    </source>
</evidence>
<protein>
    <submittedName>
        <fullName evidence="4">Transcriptional regulator</fullName>
    </submittedName>
</protein>
<dbReference type="SUPFAM" id="SSF46689">
    <property type="entry name" value="Homeodomain-like"/>
    <property type="match status" value="1"/>
</dbReference>
<gene>
    <name evidence="4" type="ORF">CryarDRAFT_2694</name>
</gene>
<name>A0A010Z2C5_9ACTN</name>
<reference evidence="4 5" key="1">
    <citation type="submission" date="2013-07" db="EMBL/GenBank/DDBJ databases">
        <authorList>
            <consortium name="DOE Joint Genome Institute"/>
            <person name="Eisen J."/>
            <person name="Huntemann M."/>
            <person name="Han J."/>
            <person name="Chen A."/>
            <person name="Kyrpides N."/>
            <person name="Mavromatis K."/>
            <person name="Markowitz V."/>
            <person name="Palaniappan K."/>
            <person name="Ivanova N."/>
            <person name="Schaumberg A."/>
            <person name="Pati A."/>
            <person name="Liolios K."/>
            <person name="Nordberg H.P."/>
            <person name="Cantor M.N."/>
            <person name="Hua S.X."/>
            <person name="Woyke T."/>
        </authorList>
    </citation>
    <scope>NUCLEOTIDE SEQUENCE [LARGE SCALE GENOMIC DNA]</scope>
    <source>
        <strain evidence="4 5">DSM 44712</strain>
    </source>
</reference>
<dbReference type="Proteomes" id="UP000021053">
    <property type="component" value="Unassembled WGS sequence"/>
</dbReference>